<protein>
    <submittedName>
        <fullName evidence="1">Amino acid ABC transporter permease</fullName>
    </submittedName>
</protein>
<evidence type="ECO:0000313" key="2">
    <source>
        <dbReference type="Proteomes" id="UP000616151"/>
    </source>
</evidence>
<comment type="caution">
    <text evidence="1">The sequence shown here is derived from an EMBL/GenBank/DDBJ whole genome shotgun (WGS) entry which is preliminary data.</text>
</comment>
<organism evidence="1 2">
    <name type="scientific">Taklimakanibacter albus</name>
    <dbReference type="NCBI Taxonomy" id="2800327"/>
    <lineage>
        <taxon>Bacteria</taxon>
        <taxon>Pseudomonadati</taxon>
        <taxon>Pseudomonadota</taxon>
        <taxon>Alphaproteobacteria</taxon>
        <taxon>Hyphomicrobiales</taxon>
        <taxon>Aestuariivirgaceae</taxon>
        <taxon>Taklimakanibacter</taxon>
    </lineage>
</organism>
<reference evidence="1" key="1">
    <citation type="submission" date="2021-01" db="EMBL/GenBank/DDBJ databases">
        <authorList>
            <person name="Sun Q."/>
        </authorList>
    </citation>
    <scope>NUCLEOTIDE SEQUENCE</scope>
    <source>
        <strain evidence="1">YIM B02566</strain>
    </source>
</reference>
<dbReference type="EMBL" id="JAENHL010000004">
    <property type="protein sequence ID" value="MBK1865035.1"/>
    <property type="molecule type" value="Genomic_DNA"/>
</dbReference>
<evidence type="ECO:0000313" key="1">
    <source>
        <dbReference type="EMBL" id="MBK1865035.1"/>
    </source>
</evidence>
<gene>
    <name evidence="1" type="ORF">JHL16_01625</name>
</gene>
<dbReference type="Proteomes" id="UP000616151">
    <property type="component" value="Unassembled WGS sequence"/>
</dbReference>
<proteinExistence type="predicted"/>
<sequence>MTAVIDEARPQRVSAFNDPKIRSRVAQIIFLLLVLWLGYEIIHNTAVNLARLNKTFDYKFQFLWTTAGFDIIQRPIEYTRDSTYFRAILVGFLNTLIVAALGIFFATVIGFIIGIMRLSSNWVIAKIATGYVELIRNIPLLLQIFFWYAAVLKPLPGPKESVNFFDLAFLSNRGLVTLKFIWGEGSGYIVIAFILGVVGALAVGHWAKRRQERTGEQFHSFWAGLGLIIGLPLLAFLILGGPVTFEYPVFKGFNFVGGFTILPELIALVLALSIYTASFIAEIVRAGIMAVSHGQTEAAHSLGLRSQPTLRLVVIPQALRVIIPPLTSQYLNLTKNSSLAVAIAYPDLVAMGGVVNNQSGRAVEVVLIWMFIYLSLSLVTSAFMNWYNARVRLVER</sequence>
<accession>A0ACC5QXE2</accession>
<keyword evidence="2" id="KW-1185">Reference proteome</keyword>
<name>A0ACC5QXE2_9HYPH</name>